<feature type="region of interest" description="Disordered" evidence="4">
    <location>
        <begin position="118"/>
        <end position="187"/>
    </location>
</feature>
<feature type="compositionally biased region" description="Basic residues" evidence="4">
    <location>
        <begin position="122"/>
        <end position="131"/>
    </location>
</feature>
<comment type="similarity">
    <text evidence="1">Belongs to the universal ribosomal protein uL13 family.</text>
</comment>
<proteinExistence type="inferred from homology"/>
<dbReference type="GO" id="GO:0003729">
    <property type="term" value="F:mRNA binding"/>
    <property type="evidence" value="ECO:0007669"/>
    <property type="project" value="TreeGrafter"/>
</dbReference>
<gene>
    <name evidence="5" type="ORF">MDA_GLEAN10003400</name>
</gene>
<evidence type="ECO:0000313" key="6">
    <source>
        <dbReference type="Proteomes" id="UP000010556"/>
    </source>
</evidence>
<feature type="compositionally biased region" description="Basic residues" evidence="4">
    <location>
        <begin position="146"/>
        <end position="155"/>
    </location>
</feature>
<keyword evidence="2 5" id="KW-0689">Ribosomal protein</keyword>
<evidence type="ECO:0000256" key="1">
    <source>
        <dbReference type="ARBA" id="ARBA00006227"/>
    </source>
</evidence>
<feature type="compositionally biased region" description="Polar residues" evidence="4">
    <location>
        <begin position="156"/>
        <end position="170"/>
    </location>
</feature>
<dbReference type="PANTHER" id="PTHR11545">
    <property type="entry name" value="RIBOSOMAL PROTEIN L13"/>
    <property type="match status" value="1"/>
</dbReference>
<dbReference type="SUPFAM" id="SSF52161">
    <property type="entry name" value="Ribosomal protein L13"/>
    <property type="match status" value="1"/>
</dbReference>
<name>L5LM20_MYODS</name>
<dbReference type="GO" id="GO:0017148">
    <property type="term" value="P:negative regulation of translation"/>
    <property type="evidence" value="ECO:0007669"/>
    <property type="project" value="TreeGrafter"/>
</dbReference>
<evidence type="ECO:0000256" key="3">
    <source>
        <dbReference type="ARBA" id="ARBA00023274"/>
    </source>
</evidence>
<sequence>MAEGQVLVPDGQGHLLGRLAAIVAKQVLLGRNVVVVHYEGINISGNFYRNKCMLPHKTKRGQAALDRLKAFDRIPPPYDKKKQMVVPAAPQVVCLKPTRTFAYVGAWLMRWAGSARPSQPLWRRRGRRRPRSITARKSSSRGYGNRPKRTWRRKLTNSQRSSRPMDSWSESSKIDCYSSKKKKKGAS</sequence>
<dbReference type="Gene3D" id="3.90.1180.10">
    <property type="entry name" value="Ribosomal protein L13"/>
    <property type="match status" value="2"/>
</dbReference>
<dbReference type="GO" id="GO:0022625">
    <property type="term" value="C:cytosolic large ribosomal subunit"/>
    <property type="evidence" value="ECO:0007669"/>
    <property type="project" value="TreeGrafter"/>
</dbReference>
<dbReference type="GO" id="GO:0003735">
    <property type="term" value="F:structural constituent of ribosome"/>
    <property type="evidence" value="ECO:0007669"/>
    <property type="project" value="InterPro"/>
</dbReference>
<evidence type="ECO:0000256" key="2">
    <source>
        <dbReference type="ARBA" id="ARBA00022980"/>
    </source>
</evidence>
<dbReference type="Proteomes" id="UP000010556">
    <property type="component" value="Unassembled WGS sequence"/>
</dbReference>
<dbReference type="EMBL" id="KB110511">
    <property type="protein sequence ID" value="ELK27095.1"/>
    <property type="molecule type" value="Genomic_DNA"/>
</dbReference>
<evidence type="ECO:0000313" key="5">
    <source>
        <dbReference type="EMBL" id="ELK27095.1"/>
    </source>
</evidence>
<protein>
    <submittedName>
        <fullName evidence="5">60S ribosomal protein L13a</fullName>
    </submittedName>
</protein>
<dbReference type="GO" id="GO:0006412">
    <property type="term" value="P:translation"/>
    <property type="evidence" value="ECO:0007669"/>
    <property type="project" value="InterPro"/>
</dbReference>
<accession>L5LM20</accession>
<dbReference type="InterPro" id="IPR036899">
    <property type="entry name" value="Ribosomal_uL13_sf"/>
</dbReference>
<reference evidence="6" key="1">
    <citation type="journal article" date="2013" name="Science">
        <title>Comparative analysis of bat genomes provides insight into the evolution of flight and immunity.</title>
        <authorList>
            <person name="Zhang G."/>
            <person name="Cowled C."/>
            <person name="Shi Z."/>
            <person name="Huang Z."/>
            <person name="Bishop-Lilly K.A."/>
            <person name="Fang X."/>
            <person name="Wynne J.W."/>
            <person name="Xiong Z."/>
            <person name="Baker M.L."/>
            <person name="Zhao W."/>
            <person name="Tachedjian M."/>
            <person name="Zhu Y."/>
            <person name="Zhou P."/>
            <person name="Jiang X."/>
            <person name="Ng J."/>
            <person name="Yang L."/>
            <person name="Wu L."/>
            <person name="Xiao J."/>
            <person name="Feng Y."/>
            <person name="Chen Y."/>
            <person name="Sun X."/>
            <person name="Zhang Y."/>
            <person name="Marsh G.A."/>
            <person name="Crameri G."/>
            <person name="Broder C.C."/>
            <person name="Frey K.G."/>
            <person name="Wang L.F."/>
            <person name="Wang J."/>
        </authorList>
    </citation>
    <scope>NUCLEOTIDE SEQUENCE [LARGE SCALE GENOMIC DNA]</scope>
</reference>
<dbReference type="PANTHER" id="PTHR11545:SF3">
    <property type="entry name" value="LARGE RIBOSOMAL SUBUNIT PROTEIN UL13"/>
    <property type="match status" value="1"/>
</dbReference>
<keyword evidence="3" id="KW-0687">Ribonucleoprotein</keyword>
<evidence type="ECO:0000256" key="4">
    <source>
        <dbReference type="SAM" id="MobiDB-lite"/>
    </source>
</evidence>
<organism evidence="5 6">
    <name type="scientific">Myotis davidii</name>
    <name type="common">David's myotis</name>
    <dbReference type="NCBI Taxonomy" id="225400"/>
    <lineage>
        <taxon>Eukaryota</taxon>
        <taxon>Metazoa</taxon>
        <taxon>Chordata</taxon>
        <taxon>Craniata</taxon>
        <taxon>Vertebrata</taxon>
        <taxon>Euteleostomi</taxon>
        <taxon>Mammalia</taxon>
        <taxon>Eutheria</taxon>
        <taxon>Laurasiatheria</taxon>
        <taxon>Chiroptera</taxon>
        <taxon>Yangochiroptera</taxon>
        <taxon>Vespertilionidae</taxon>
        <taxon>Myotis</taxon>
    </lineage>
</organism>
<dbReference type="InterPro" id="IPR005822">
    <property type="entry name" value="Ribosomal_uL13"/>
</dbReference>
<dbReference type="AlphaFoldDB" id="L5LM20"/>
<keyword evidence="6" id="KW-1185">Reference proteome</keyword>